<dbReference type="Pfam" id="PF00361">
    <property type="entry name" value="Proton_antipo_M"/>
    <property type="match status" value="1"/>
</dbReference>
<keyword evidence="9" id="KW-1278">Translocase</keyword>
<evidence type="ECO:0000256" key="6">
    <source>
        <dbReference type="ARBA" id="ARBA00022448"/>
    </source>
</evidence>
<dbReference type="GO" id="GO:0031966">
    <property type="term" value="C:mitochondrial membrane"/>
    <property type="evidence" value="ECO:0007669"/>
    <property type="project" value="UniProtKB-SubCell"/>
</dbReference>
<dbReference type="PANTHER" id="PTHR43507:SF20">
    <property type="entry name" value="NADH-UBIQUINONE OXIDOREDUCTASE CHAIN 4"/>
    <property type="match status" value="1"/>
</dbReference>
<evidence type="ECO:0000256" key="2">
    <source>
        <dbReference type="ARBA" id="ARBA00004225"/>
    </source>
</evidence>
<keyword evidence="8 17" id="KW-0812">Transmembrane</keyword>
<keyword evidence="12 17" id="KW-0520">NAD</keyword>
<dbReference type="PRINTS" id="PR01437">
    <property type="entry name" value="NUOXDRDTASE4"/>
</dbReference>
<evidence type="ECO:0000256" key="5">
    <source>
        <dbReference type="ARBA" id="ARBA00021006"/>
    </source>
</evidence>
<dbReference type="CTD" id="4538"/>
<dbReference type="EMBL" id="OQ559338">
    <property type="protein sequence ID" value="WMX19914.1"/>
    <property type="molecule type" value="Genomic_DNA"/>
</dbReference>
<dbReference type="GO" id="GO:0048039">
    <property type="term" value="F:ubiquinone binding"/>
    <property type="evidence" value="ECO:0007669"/>
    <property type="project" value="TreeGrafter"/>
</dbReference>
<evidence type="ECO:0000259" key="18">
    <source>
        <dbReference type="Pfam" id="PF00361"/>
    </source>
</evidence>
<evidence type="ECO:0000256" key="16">
    <source>
        <dbReference type="ARBA" id="ARBA00049551"/>
    </source>
</evidence>
<evidence type="ECO:0000256" key="7">
    <source>
        <dbReference type="ARBA" id="ARBA00022660"/>
    </source>
</evidence>
<dbReference type="GO" id="GO:0042773">
    <property type="term" value="P:ATP synthesis coupled electron transport"/>
    <property type="evidence" value="ECO:0007669"/>
    <property type="project" value="InterPro"/>
</dbReference>
<feature type="transmembrane region" description="Helical" evidence="17">
    <location>
        <begin position="199"/>
        <end position="221"/>
    </location>
</feature>
<feature type="transmembrane region" description="Helical" evidence="17">
    <location>
        <begin position="283"/>
        <end position="304"/>
    </location>
</feature>
<keyword evidence="14 17" id="KW-0496">Mitochondrion</keyword>
<keyword evidence="10 17" id="KW-0249">Electron transport</keyword>
<evidence type="ECO:0000256" key="14">
    <source>
        <dbReference type="ARBA" id="ARBA00023128"/>
    </source>
</evidence>
<evidence type="ECO:0000256" key="15">
    <source>
        <dbReference type="ARBA" id="ARBA00023136"/>
    </source>
</evidence>
<evidence type="ECO:0000256" key="12">
    <source>
        <dbReference type="ARBA" id="ARBA00023027"/>
    </source>
</evidence>
<gene>
    <name evidence="19" type="primary">ND4</name>
</gene>
<evidence type="ECO:0000256" key="3">
    <source>
        <dbReference type="ARBA" id="ARBA00009025"/>
    </source>
</evidence>
<evidence type="ECO:0000256" key="9">
    <source>
        <dbReference type="ARBA" id="ARBA00022967"/>
    </source>
</evidence>
<feature type="transmembrane region" description="Helical" evidence="17">
    <location>
        <begin position="131"/>
        <end position="151"/>
    </location>
</feature>
<keyword evidence="13 17" id="KW-0830">Ubiquinone</keyword>
<evidence type="ECO:0000256" key="13">
    <source>
        <dbReference type="ARBA" id="ARBA00023075"/>
    </source>
</evidence>
<comment type="function">
    <text evidence="17">Core subunit of the mitochondrial membrane respiratory chain NADH dehydrogenase (Complex I) which catalyzes electron transfer from NADH through the respiratory chain, using ubiquinone as an electron acceptor. Essential for the catalytic activity and assembly of complex I.</text>
</comment>
<dbReference type="GO" id="GO:0015990">
    <property type="term" value="P:electron transport coupled proton transport"/>
    <property type="evidence" value="ECO:0007669"/>
    <property type="project" value="TreeGrafter"/>
</dbReference>
<dbReference type="GO" id="GO:0003954">
    <property type="term" value="F:NADH dehydrogenase activity"/>
    <property type="evidence" value="ECO:0007669"/>
    <property type="project" value="TreeGrafter"/>
</dbReference>
<evidence type="ECO:0000256" key="4">
    <source>
        <dbReference type="ARBA" id="ARBA00012944"/>
    </source>
</evidence>
<feature type="transmembrane region" description="Helical" evidence="17">
    <location>
        <begin position="407"/>
        <end position="425"/>
    </location>
</feature>
<dbReference type="RefSeq" id="YP_010954981.1">
    <property type="nucleotide sequence ID" value="NC_082964.1"/>
</dbReference>
<comment type="catalytic activity">
    <reaction evidence="16 17">
        <text>a ubiquinone + NADH + 5 H(+)(in) = a ubiquinol + NAD(+) + 4 H(+)(out)</text>
        <dbReference type="Rhea" id="RHEA:29091"/>
        <dbReference type="Rhea" id="RHEA-COMP:9565"/>
        <dbReference type="Rhea" id="RHEA-COMP:9566"/>
        <dbReference type="ChEBI" id="CHEBI:15378"/>
        <dbReference type="ChEBI" id="CHEBI:16389"/>
        <dbReference type="ChEBI" id="CHEBI:17976"/>
        <dbReference type="ChEBI" id="CHEBI:57540"/>
        <dbReference type="ChEBI" id="CHEBI:57945"/>
        <dbReference type="EC" id="7.1.1.2"/>
    </reaction>
</comment>
<evidence type="ECO:0000256" key="8">
    <source>
        <dbReference type="ARBA" id="ARBA00022692"/>
    </source>
</evidence>
<evidence type="ECO:0000256" key="10">
    <source>
        <dbReference type="ARBA" id="ARBA00022982"/>
    </source>
</evidence>
<protein>
    <recommendedName>
        <fullName evidence="5 17">NADH-ubiquinone oxidoreductase chain 4</fullName>
        <ecNumber evidence="4 17">7.1.1.2</ecNumber>
    </recommendedName>
</protein>
<dbReference type="PANTHER" id="PTHR43507">
    <property type="entry name" value="NADH-UBIQUINONE OXIDOREDUCTASE CHAIN 4"/>
    <property type="match status" value="1"/>
</dbReference>
<dbReference type="InterPro" id="IPR001750">
    <property type="entry name" value="ND/Mrp_TM"/>
</dbReference>
<keyword evidence="6 17" id="KW-0813">Transport</keyword>
<evidence type="ECO:0000256" key="17">
    <source>
        <dbReference type="RuleBase" id="RU003297"/>
    </source>
</evidence>
<comment type="similarity">
    <text evidence="3 17">Belongs to the complex I subunit 4 family.</text>
</comment>
<keyword evidence="11 17" id="KW-1133">Transmembrane helix</keyword>
<keyword evidence="7 17" id="KW-0679">Respiratory chain</keyword>
<proteinExistence type="inferred from homology"/>
<feature type="transmembrane region" description="Helical" evidence="17">
    <location>
        <begin position="362"/>
        <end position="386"/>
    </location>
</feature>
<dbReference type="GO" id="GO:0008137">
    <property type="term" value="F:NADH dehydrogenase (ubiquinone) activity"/>
    <property type="evidence" value="ECO:0007669"/>
    <property type="project" value="UniProtKB-UniRule"/>
</dbReference>
<feature type="domain" description="NADH:quinone oxidoreductase/Mrp antiporter transmembrane" evidence="18">
    <location>
        <begin position="97"/>
        <end position="373"/>
    </location>
</feature>
<geneLocation type="mitochondrion" evidence="19"/>
<keyword evidence="15 17" id="KW-0472">Membrane</keyword>
<accession>A0AA51Z0A5</accession>
<sequence length="430" mass="49834">MMKMMIMSIMSIILMKSLPMIMMTMFIMMMMMMFYMCNYSNINIINNMMLMDMISMIMLLLTIITMMLIMISSSKFKSITLTIMPMFLMLMSMFLMKNVMNFYILFELILIPILILITMQGMQSERLQASIYLMIYTITASLPLLVSIILMKINLSFTILNILMFKFNLIIFFLLAFLIKSPMYLFHLWLPKAHVEAPLEGSMVLAAILLKMGGYGLIRFMPICIKSMNKMNYWIISISLIGATATSMSCIRQQDMKALIAYSSVAHMGFVLMGIFSMNYNGLMGAIIMMIAHGLSSSALFFLVNDVYFKYHTRNLMLFKGLLIIFPNMVFWWSMFMAINISAPPTINTFSEILLMSSMLMWSNYTILLMFIMSLATASFSLSLFVNINHNNNSFMKYSYFNSNQKMYLSLFMHMIPLIIMITKLDLLMF</sequence>
<feature type="transmembrane region" description="Helical" evidence="17">
    <location>
        <begin position="258"/>
        <end position="277"/>
    </location>
</feature>
<dbReference type="GeneID" id="84886701"/>
<name>A0AA51Z0A5_9ARAC</name>
<evidence type="ECO:0000313" key="19">
    <source>
        <dbReference type="EMBL" id="WMX19914.1"/>
    </source>
</evidence>
<comment type="subcellular location">
    <subcellularLocation>
        <location evidence="2 17">Mitochondrion membrane</location>
        <topology evidence="2 17">Multi-pass membrane protein</topology>
    </subcellularLocation>
</comment>
<evidence type="ECO:0000256" key="1">
    <source>
        <dbReference type="ARBA" id="ARBA00003257"/>
    </source>
</evidence>
<dbReference type="AlphaFoldDB" id="A0AA51Z0A5"/>
<reference evidence="19" key="1">
    <citation type="submission" date="2023-03" db="EMBL/GenBank/DDBJ databases">
        <authorList>
            <person name="Ding Y."/>
            <person name="Li Z."/>
        </authorList>
    </citation>
    <scope>NUCLEOTIDE SEQUENCE</scope>
</reference>
<dbReference type="InterPro" id="IPR003918">
    <property type="entry name" value="NADH_UbQ_OxRdtase"/>
</dbReference>
<organism evidence="19">
    <name type="scientific">Cheiracanthium brevispinum</name>
    <dbReference type="NCBI Taxonomy" id="2773961"/>
    <lineage>
        <taxon>Eukaryota</taxon>
        <taxon>Metazoa</taxon>
        <taxon>Ecdysozoa</taxon>
        <taxon>Arthropoda</taxon>
        <taxon>Chelicerata</taxon>
        <taxon>Arachnida</taxon>
        <taxon>Araneae</taxon>
        <taxon>Araneomorphae</taxon>
        <taxon>Entelegynae</taxon>
        <taxon>Entelegynae incertae sedis</taxon>
        <taxon>Cheiracanthiidae</taxon>
        <taxon>Cheiracanthium</taxon>
    </lineage>
</organism>
<comment type="function">
    <text evidence="1">Core subunit of the mitochondrial membrane respiratory chain NADH dehydrogenase (Complex I) that is believed to belong to the minimal assembly required for catalysis. Complex I functions in the transfer of electrons from NADH to the respiratory chain. The immediate electron acceptor for the enzyme is believed to be ubiquinone.</text>
</comment>
<feature type="transmembrane region" description="Helical" evidence="17">
    <location>
        <begin position="100"/>
        <end position="119"/>
    </location>
</feature>
<evidence type="ECO:0000256" key="11">
    <source>
        <dbReference type="ARBA" id="ARBA00022989"/>
    </source>
</evidence>
<feature type="transmembrane region" description="Helical" evidence="17">
    <location>
        <begin position="157"/>
        <end position="179"/>
    </location>
</feature>
<dbReference type="EC" id="7.1.1.2" evidence="4 17"/>
<feature type="transmembrane region" description="Helical" evidence="17">
    <location>
        <begin position="316"/>
        <end position="342"/>
    </location>
</feature>